<protein>
    <recommendedName>
        <fullName evidence="15">Osteomodulin</fullName>
    </recommendedName>
    <alternativeName>
        <fullName evidence="17">Keratan sulfate proteoglycan osteomodulin</fullName>
    </alternativeName>
    <alternativeName>
        <fullName evidence="16">Osteoadherin</fullName>
    </alternativeName>
</protein>
<comment type="function">
    <text evidence="13">May be implicated in biomineralization processes. Has a function in binding of osteoblasts via the alpha(V)beta(3)-integrin.</text>
</comment>
<keyword evidence="3" id="KW-0964">Secreted</keyword>
<keyword evidence="11" id="KW-1015">Disulfide bond</keyword>
<dbReference type="AlphaFoldDB" id="F6X302"/>
<dbReference type="InterPro" id="IPR001611">
    <property type="entry name" value="Leu-rich_rpt"/>
</dbReference>
<keyword evidence="12" id="KW-0325">Glycoprotein</keyword>
<evidence type="ECO:0000256" key="13">
    <source>
        <dbReference type="ARBA" id="ARBA00060161"/>
    </source>
</evidence>
<keyword evidence="22" id="KW-1185">Reference proteome</keyword>
<evidence type="ECO:0000313" key="21">
    <source>
        <dbReference type="Ensembl" id="ENSOANP00000000228.3"/>
    </source>
</evidence>
<proteinExistence type="inferred from homology"/>
<evidence type="ECO:0000256" key="1">
    <source>
        <dbReference type="ARBA" id="ARBA00004498"/>
    </source>
</evidence>
<dbReference type="RefSeq" id="XP_007669116.1">
    <property type="nucleotide sequence ID" value="XM_007670926.4"/>
</dbReference>
<dbReference type="Proteomes" id="UP000002279">
    <property type="component" value="Chromosome X1"/>
</dbReference>
<dbReference type="InterPro" id="IPR003591">
    <property type="entry name" value="Leu-rich_rpt_typical-subtyp"/>
</dbReference>
<reference evidence="21 22" key="1">
    <citation type="journal article" date="2008" name="Nature">
        <title>Genome analysis of the platypus reveals unique signatures of evolution.</title>
        <authorList>
            <person name="Warren W.C."/>
            <person name="Hillier L.W."/>
            <person name="Marshall Graves J.A."/>
            <person name="Birney E."/>
            <person name="Ponting C.P."/>
            <person name="Grutzner F."/>
            <person name="Belov K."/>
            <person name="Miller W."/>
            <person name="Clarke L."/>
            <person name="Chinwalla A.T."/>
            <person name="Yang S.P."/>
            <person name="Heger A."/>
            <person name="Locke D.P."/>
            <person name="Miethke P."/>
            <person name="Waters P.D."/>
            <person name="Veyrunes F."/>
            <person name="Fulton L."/>
            <person name="Fulton B."/>
            <person name="Graves T."/>
            <person name="Wallis J."/>
            <person name="Puente X.S."/>
            <person name="Lopez-Otin C."/>
            <person name="Ordonez G.R."/>
            <person name="Eichler E.E."/>
            <person name="Chen L."/>
            <person name="Cheng Z."/>
            <person name="Deakin J.E."/>
            <person name="Alsop A."/>
            <person name="Thompson K."/>
            <person name="Kirby P."/>
            <person name="Papenfuss A.T."/>
            <person name="Wakefield M.J."/>
            <person name="Olender T."/>
            <person name="Lancet D."/>
            <person name="Huttley G.A."/>
            <person name="Smit A.F."/>
            <person name="Pask A."/>
            <person name="Temple-Smith P."/>
            <person name="Batzer M.A."/>
            <person name="Walker J.A."/>
            <person name="Konkel M.K."/>
            <person name="Harris R.S."/>
            <person name="Whittington C.M."/>
            <person name="Wong E.S."/>
            <person name="Gemmell N.J."/>
            <person name="Buschiazzo E."/>
            <person name="Vargas Jentzsch I.M."/>
            <person name="Merkel A."/>
            <person name="Schmitz J."/>
            <person name="Zemann A."/>
            <person name="Churakov G."/>
            <person name="Kriegs J.O."/>
            <person name="Brosius J."/>
            <person name="Murchison E.P."/>
            <person name="Sachidanandam R."/>
            <person name="Smith C."/>
            <person name="Hannon G.J."/>
            <person name="Tsend-Ayush E."/>
            <person name="McMillan D."/>
            <person name="Attenborough R."/>
            <person name="Rens W."/>
            <person name="Ferguson-Smith M."/>
            <person name="Lefevre C.M."/>
            <person name="Sharp J.A."/>
            <person name="Nicholas K.R."/>
            <person name="Ray D.A."/>
            <person name="Kube M."/>
            <person name="Reinhardt R."/>
            <person name="Pringle T.H."/>
            <person name="Taylor J."/>
            <person name="Jones R.C."/>
            <person name="Nixon B."/>
            <person name="Dacheux J.L."/>
            <person name="Niwa H."/>
            <person name="Sekita Y."/>
            <person name="Huang X."/>
            <person name="Stark A."/>
            <person name="Kheradpour P."/>
            <person name="Kellis M."/>
            <person name="Flicek P."/>
            <person name="Chen Y."/>
            <person name="Webber C."/>
            <person name="Hardison R."/>
            <person name="Nelson J."/>
            <person name="Hallsworth-Pepin K."/>
            <person name="Delehaunty K."/>
            <person name="Markovic C."/>
            <person name="Minx P."/>
            <person name="Feng Y."/>
            <person name="Kremitzki C."/>
            <person name="Mitreva M."/>
            <person name="Glasscock J."/>
            <person name="Wylie T."/>
            <person name="Wohldmann P."/>
            <person name="Thiru P."/>
            <person name="Nhan M.N."/>
            <person name="Pohl C.S."/>
            <person name="Smith S.M."/>
            <person name="Hou S."/>
            <person name="Nefedov M."/>
            <person name="de Jong P.J."/>
            <person name="Renfree M.B."/>
            <person name="Mardis E.R."/>
            <person name="Wilson R.K."/>
        </authorList>
    </citation>
    <scope>NUCLEOTIDE SEQUENCE [LARGE SCALE GENOMIC DNA]</scope>
    <source>
        <strain evidence="21 22">Glennie</strain>
    </source>
</reference>
<evidence type="ECO:0000256" key="10">
    <source>
        <dbReference type="ARBA" id="ARBA00022974"/>
    </source>
</evidence>
<evidence type="ECO:0000256" key="9">
    <source>
        <dbReference type="ARBA" id="ARBA00022889"/>
    </source>
</evidence>
<feature type="domain" description="LRRNT" evidence="20">
    <location>
        <begin position="60"/>
        <end position="94"/>
    </location>
</feature>
<dbReference type="HOGENOM" id="CLU_000288_186_4_1"/>
<dbReference type="OMA" id="HYHHLTY"/>
<dbReference type="Ensembl" id="ENSOANT00000000228.3">
    <property type="protein sequence ID" value="ENSOANP00000000228.3"/>
    <property type="gene ID" value="ENSOANG00000000114.3"/>
</dbReference>
<dbReference type="SMART" id="SM00369">
    <property type="entry name" value="LRR_TYP"/>
    <property type="match status" value="6"/>
</dbReference>
<dbReference type="PANTHER" id="PTHR45712:SF3">
    <property type="entry name" value="OSTEOMODULIN"/>
    <property type="match status" value="1"/>
</dbReference>
<dbReference type="SMART" id="SM00013">
    <property type="entry name" value="LRRNT"/>
    <property type="match status" value="1"/>
</dbReference>
<evidence type="ECO:0000256" key="14">
    <source>
        <dbReference type="ARBA" id="ARBA00065765"/>
    </source>
</evidence>
<dbReference type="GO" id="GO:0005615">
    <property type="term" value="C:extracellular space"/>
    <property type="evidence" value="ECO:0000318"/>
    <property type="project" value="GO_Central"/>
</dbReference>
<evidence type="ECO:0000256" key="15">
    <source>
        <dbReference type="ARBA" id="ARBA00067218"/>
    </source>
</evidence>
<dbReference type="Pfam" id="PF13855">
    <property type="entry name" value="LRR_8"/>
    <property type="match status" value="2"/>
</dbReference>
<dbReference type="FunFam" id="3.80.10.10:FF:000455">
    <property type="entry name" value="Osteomodulin"/>
    <property type="match status" value="1"/>
</dbReference>
<comment type="subunit">
    <text evidence="14">Binds the alpha(V)beta(3)-integrin.</text>
</comment>
<dbReference type="GO" id="GO:0007155">
    <property type="term" value="P:cell adhesion"/>
    <property type="evidence" value="ECO:0007669"/>
    <property type="project" value="UniProtKB-KW"/>
</dbReference>
<dbReference type="InterPro" id="IPR050333">
    <property type="entry name" value="SLRP"/>
</dbReference>
<dbReference type="OrthoDB" id="1055097at2759"/>
<evidence type="ECO:0000256" key="6">
    <source>
        <dbReference type="ARBA" id="ARBA00022641"/>
    </source>
</evidence>
<evidence type="ECO:0000256" key="16">
    <source>
        <dbReference type="ARBA" id="ARBA00077189"/>
    </source>
</evidence>
<evidence type="ECO:0000256" key="4">
    <source>
        <dbReference type="ARBA" id="ARBA00022530"/>
    </source>
</evidence>
<accession>F6X302</accession>
<dbReference type="STRING" id="9258.ENSOANP00000000228"/>
<dbReference type="CTD" id="4958"/>
<evidence type="ECO:0000256" key="12">
    <source>
        <dbReference type="ARBA" id="ARBA00023180"/>
    </source>
</evidence>
<evidence type="ECO:0000256" key="19">
    <source>
        <dbReference type="SAM" id="SignalP"/>
    </source>
</evidence>
<comment type="similarity">
    <text evidence="2">Belongs to the small leucine-rich proteoglycan (SLRP) family. SLRP class II subfamily.</text>
</comment>
<gene>
    <name evidence="21" type="primary">OMD</name>
</gene>
<evidence type="ECO:0000256" key="18">
    <source>
        <dbReference type="SAM" id="MobiDB-lite"/>
    </source>
</evidence>
<dbReference type="KEGG" id="oaa:100082068"/>
<evidence type="ECO:0000256" key="3">
    <source>
        <dbReference type="ARBA" id="ARBA00022525"/>
    </source>
</evidence>
<keyword evidence="9" id="KW-0130">Cell adhesion</keyword>
<evidence type="ECO:0000256" key="5">
    <source>
        <dbReference type="ARBA" id="ARBA00022614"/>
    </source>
</evidence>
<dbReference type="SUPFAM" id="SSF52058">
    <property type="entry name" value="L domain-like"/>
    <property type="match status" value="1"/>
</dbReference>
<dbReference type="InterPro" id="IPR032675">
    <property type="entry name" value="LRR_dom_sf"/>
</dbReference>
<evidence type="ECO:0000259" key="20">
    <source>
        <dbReference type="SMART" id="SM00013"/>
    </source>
</evidence>
<feature type="signal peptide" evidence="19">
    <location>
        <begin position="1"/>
        <end position="22"/>
    </location>
</feature>
<name>F6X302_ORNAN</name>
<keyword evidence="5" id="KW-0433">Leucine-rich repeat</keyword>
<dbReference type="Pfam" id="PF01462">
    <property type="entry name" value="LRRNT"/>
    <property type="match status" value="1"/>
</dbReference>
<dbReference type="Bgee" id="ENSOANG00000000114">
    <property type="expression patterns" value="Expressed in fibroblast and 3 other cell types or tissues"/>
</dbReference>
<evidence type="ECO:0000313" key="22">
    <source>
        <dbReference type="Proteomes" id="UP000002279"/>
    </source>
</evidence>
<keyword evidence="6" id="KW-0765">Sulfation</keyword>
<evidence type="ECO:0000256" key="2">
    <source>
        <dbReference type="ARBA" id="ARBA00005818"/>
    </source>
</evidence>
<dbReference type="GeneTree" id="ENSGT00940000160986"/>
<evidence type="ECO:0000256" key="7">
    <source>
        <dbReference type="ARBA" id="ARBA00022729"/>
    </source>
</evidence>
<sequence length="411" mass="48057">MDVLSQLSIIFFLLGTEMQCQYENYELEEDYDQEADAYPPTFHFNPNVDYRAPYFQYPADCARECFCPPALPRSMFCDNRKLKTIPNIPSRTEQLNLQFNEIEAVTTTSFLNATSLKEIDLSHNKIKSHKIDYGVFAKLSNLQQLHLDHNNLEEFPFPLPNGLERLLLGYNEISRVHVHAMDGLINLTMLDLCNNQLHDSLLKGKSFSNMKKLMQINLCNNKLHSMPPDLPSSLMYLSLENNSISFIPKNYFQGLQKLAALRMSHNNLQDIPYDIFNLSNLVELNLGHNKLKQAFYIPRNLEHLYIEDNEIENVNITLLCPSIDPLHYHHLTYIRLEKNRLKAPISTYVFFCFPHMHTIYYGEQKNLAGEAIHLKTQVFRRFQEGEEDDNDHEERSEQEEMEDDEFGPYSY</sequence>
<dbReference type="PANTHER" id="PTHR45712">
    <property type="entry name" value="AGAP008170-PA"/>
    <property type="match status" value="1"/>
</dbReference>
<feature type="chain" id="PRO_5027609746" description="Osteomodulin" evidence="19">
    <location>
        <begin position="23"/>
        <end position="411"/>
    </location>
</feature>
<dbReference type="eggNOG" id="KOG0619">
    <property type="taxonomic scope" value="Eukaryota"/>
</dbReference>
<dbReference type="Gene3D" id="3.80.10.10">
    <property type="entry name" value="Ribonuclease Inhibitor"/>
    <property type="match status" value="2"/>
</dbReference>
<dbReference type="InParanoid" id="F6X302"/>
<organism evidence="21 22">
    <name type="scientific">Ornithorhynchus anatinus</name>
    <name type="common">Duckbill platypus</name>
    <dbReference type="NCBI Taxonomy" id="9258"/>
    <lineage>
        <taxon>Eukaryota</taxon>
        <taxon>Metazoa</taxon>
        <taxon>Chordata</taxon>
        <taxon>Craniata</taxon>
        <taxon>Vertebrata</taxon>
        <taxon>Euteleostomi</taxon>
        <taxon>Mammalia</taxon>
        <taxon>Monotremata</taxon>
        <taxon>Ornithorhynchidae</taxon>
        <taxon>Ornithorhynchus</taxon>
    </lineage>
</organism>
<reference evidence="21" key="2">
    <citation type="submission" date="2025-08" db="UniProtKB">
        <authorList>
            <consortium name="Ensembl"/>
        </authorList>
    </citation>
    <scope>IDENTIFICATION</scope>
    <source>
        <strain evidence="21">Glennie</strain>
    </source>
</reference>
<evidence type="ECO:0000256" key="8">
    <source>
        <dbReference type="ARBA" id="ARBA00022737"/>
    </source>
</evidence>
<keyword evidence="10" id="KW-0654">Proteoglycan</keyword>
<dbReference type="GO" id="GO:0031012">
    <property type="term" value="C:extracellular matrix"/>
    <property type="evidence" value="ECO:0007669"/>
    <property type="project" value="Ensembl"/>
</dbReference>
<keyword evidence="7 19" id="KW-0732">Signal</keyword>
<comment type="subcellular location">
    <subcellularLocation>
        <location evidence="1">Secreted</location>
        <location evidence="1">Extracellular space</location>
        <location evidence="1">Extracellular matrix</location>
    </subcellularLocation>
</comment>
<evidence type="ECO:0000256" key="11">
    <source>
        <dbReference type="ARBA" id="ARBA00023157"/>
    </source>
</evidence>
<evidence type="ECO:0000256" key="17">
    <source>
        <dbReference type="ARBA" id="ARBA00083850"/>
    </source>
</evidence>
<dbReference type="InterPro" id="IPR000372">
    <property type="entry name" value="LRRNT"/>
</dbReference>
<feature type="compositionally biased region" description="Acidic residues" evidence="18">
    <location>
        <begin position="385"/>
        <end position="411"/>
    </location>
</feature>
<dbReference type="FunCoup" id="F6X302">
    <property type="interactions" value="33"/>
</dbReference>
<dbReference type="GeneID" id="100082068"/>
<keyword evidence="4" id="KW-0272">Extracellular matrix</keyword>
<feature type="region of interest" description="Disordered" evidence="18">
    <location>
        <begin position="383"/>
        <end position="411"/>
    </location>
</feature>
<keyword evidence="8" id="KW-0677">Repeat</keyword>
<reference evidence="21" key="3">
    <citation type="submission" date="2025-09" db="UniProtKB">
        <authorList>
            <consortium name="Ensembl"/>
        </authorList>
    </citation>
    <scope>IDENTIFICATION</scope>
    <source>
        <strain evidence="21">Glennie</strain>
    </source>
</reference>